<gene>
    <name evidence="2" type="ORF">GCM10009798_37450</name>
</gene>
<evidence type="ECO:0000256" key="1">
    <source>
        <dbReference type="SAM" id="MobiDB-lite"/>
    </source>
</evidence>
<name>A0ABN2RPQ5_9ACTN</name>
<keyword evidence="3" id="KW-1185">Reference proteome</keyword>
<evidence type="ECO:0000313" key="3">
    <source>
        <dbReference type="Proteomes" id="UP001500571"/>
    </source>
</evidence>
<evidence type="ECO:0000313" key="2">
    <source>
        <dbReference type="EMBL" id="GAA1972774.1"/>
    </source>
</evidence>
<dbReference type="EMBL" id="BAAAPB010000004">
    <property type="protein sequence ID" value="GAA1972774.1"/>
    <property type="molecule type" value="Genomic_DNA"/>
</dbReference>
<accession>A0ABN2RPQ5</accession>
<dbReference type="Proteomes" id="UP001500571">
    <property type="component" value="Unassembled WGS sequence"/>
</dbReference>
<reference evidence="2 3" key="1">
    <citation type="journal article" date="2019" name="Int. J. Syst. Evol. Microbiol.">
        <title>The Global Catalogue of Microorganisms (GCM) 10K type strain sequencing project: providing services to taxonomists for standard genome sequencing and annotation.</title>
        <authorList>
            <consortium name="The Broad Institute Genomics Platform"/>
            <consortium name="The Broad Institute Genome Sequencing Center for Infectious Disease"/>
            <person name="Wu L."/>
            <person name="Ma J."/>
        </authorList>
    </citation>
    <scope>NUCLEOTIDE SEQUENCE [LARGE SCALE GENOMIC DNA]</scope>
    <source>
        <strain evidence="2 3">JCM 15309</strain>
    </source>
</reference>
<proteinExistence type="predicted"/>
<feature type="region of interest" description="Disordered" evidence="1">
    <location>
        <begin position="1"/>
        <end position="20"/>
    </location>
</feature>
<comment type="caution">
    <text evidence="2">The sequence shown here is derived from an EMBL/GenBank/DDBJ whole genome shotgun (WGS) entry which is preliminary data.</text>
</comment>
<organism evidence="2 3">
    <name type="scientific">Nocardioides panacihumi</name>
    <dbReference type="NCBI Taxonomy" id="400774"/>
    <lineage>
        <taxon>Bacteria</taxon>
        <taxon>Bacillati</taxon>
        <taxon>Actinomycetota</taxon>
        <taxon>Actinomycetes</taxon>
        <taxon>Propionibacteriales</taxon>
        <taxon>Nocardioidaceae</taxon>
        <taxon>Nocardioides</taxon>
    </lineage>
</organism>
<sequence length="149" mass="16155">MGRQGARLASASGDGGGTICVPVGDKERASIAEEAVRHTSASELTVTDGKVAGSKAKVVDWFLADNDWPDAGVRNRDLPDPAEARLSNTVGAHEIALVAYTVEAKNLEAPWQTRVWGRYTSPQGRRRLRLTFRVRFMPLGQACDMSSDE</sequence>
<protein>
    <recommendedName>
        <fullName evidence="4">Bacterial CdiA-CT RNAse A domain-containing protein</fullName>
    </recommendedName>
</protein>
<evidence type="ECO:0008006" key="4">
    <source>
        <dbReference type="Google" id="ProtNLM"/>
    </source>
</evidence>